<evidence type="ECO:0000256" key="4">
    <source>
        <dbReference type="ARBA" id="ARBA00022692"/>
    </source>
</evidence>
<comment type="caution">
    <text evidence="9">Lacks conserved residue(s) required for the propagation of feature annotation.</text>
</comment>
<evidence type="ECO:0000256" key="5">
    <source>
        <dbReference type="ARBA" id="ARBA00022750"/>
    </source>
</evidence>
<keyword evidence="6 9" id="KW-0378">Hydrolase</keyword>
<evidence type="ECO:0000256" key="6">
    <source>
        <dbReference type="ARBA" id="ARBA00022801"/>
    </source>
</evidence>
<accession>A0AAV4LJA8</accession>
<feature type="transmembrane region" description="Helical" evidence="9">
    <location>
        <begin position="57"/>
        <end position="75"/>
    </location>
</feature>
<dbReference type="RefSeq" id="WP_282200469.1">
    <property type="nucleotide sequence ID" value="NZ_BOQE01000001.1"/>
</dbReference>
<dbReference type="Proteomes" id="UP001057291">
    <property type="component" value="Unassembled WGS sequence"/>
</dbReference>
<feature type="transmembrane region" description="Helical" evidence="9">
    <location>
        <begin position="82"/>
        <end position="100"/>
    </location>
</feature>
<dbReference type="GO" id="GO:0004190">
    <property type="term" value="F:aspartic-type endopeptidase activity"/>
    <property type="evidence" value="ECO:0007669"/>
    <property type="project" value="UniProtKB-UniRule"/>
</dbReference>
<evidence type="ECO:0000256" key="3">
    <source>
        <dbReference type="ARBA" id="ARBA00022670"/>
    </source>
</evidence>
<proteinExistence type="inferred from homology"/>
<dbReference type="GO" id="GO:0005886">
    <property type="term" value="C:plasma membrane"/>
    <property type="evidence" value="ECO:0007669"/>
    <property type="project" value="UniProtKB-SubCell"/>
</dbReference>
<keyword evidence="12" id="KW-0449">Lipoprotein</keyword>
<comment type="function">
    <text evidence="9 10">This protein specifically catalyzes the removal of signal peptides from prolipoproteins.</text>
</comment>
<sequence>MVYILAVLIILLDQFSKYLVKTYMQIGESIPLLGDVLRLTSHRNPGAAFGMLQGKRWLFVVITVIVISAIAYATGRIGKERKLLRISLGLLLGGAVGNLIDRVLHGEVVDFIDVHIIHYPIFNIADSAIVIAVVLMMIDMFIMWRKEEATQR</sequence>
<feature type="transmembrane region" description="Helical" evidence="9">
    <location>
        <begin position="120"/>
        <end position="142"/>
    </location>
</feature>
<evidence type="ECO:0000256" key="10">
    <source>
        <dbReference type="RuleBase" id="RU000594"/>
    </source>
</evidence>
<keyword evidence="3 9" id="KW-0645">Protease</keyword>
<name>A0AAV4LJA8_9BACL</name>
<comment type="catalytic activity">
    <reaction evidence="9 10">
        <text>Release of signal peptides from bacterial membrane prolipoproteins. Hydrolyzes -Xaa-Yaa-Zaa-|-(S,diacylglyceryl)Cys-, in which Xaa is hydrophobic (preferably Leu), and Yaa (Ala or Ser) and Zaa (Gly or Ala) have small, neutral side chains.</text>
        <dbReference type="EC" id="3.4.23.36"/>
    </reaction>
</comment>
<dbReference type="EMBL" id="BOQE01000001">
    <property type="protein sequence ID" value="GIM47499.1"/>
    <property type="molecule type" value="Genomic_DNA"/>
</dbReference>
<evidence type="ECO:0000256" key="9">
    <source>
        <dbReference type="HAMAP-Rule" id="MF_00161"/>
    </source>
</evidence>
<dbReference type="PRINTS" id="PR00781">
    <property type="entry name" value="LIPOSIGPTASE"/>
</dbReference>
<comment type="pathway">
    <text evidence="9">Protein modification; lipoprotein biosynthesis (signal peptide cleavage).</text>
</comment>
<dbReference type="AlphaFoldDB" id="A0AAV4LJA8"/>
<dbReference type="PANTHER" id="PTHR33695:SF1">
    <property type="entry name" value="LIPOPROTEIN SIGNAL PEPTIDASE"/>
    <property type="match status" value="1"/>
</dbReference>
<keyword evidence="5 9" id="KW-0064">Aspartyl protease</keyword>
<gene>
    <name evidence="9 12" type="primary">lspA</name>
    <name evidence="12" type="ORF">DNHGIG_30480</name>
</gene>
<evidence type="ECO:0000313" key="13">
    <source>
        <dbReference type="Proteomes" id="UP001057291"/>
    </source>
</evidence>
<organism evidence="12 13">
    <name type="scientific">Collibacillus ludicampi</name>
    <dbReference type="NCBI Taxonomy" id="2771369"/>
    <lineage>
        <taxon>Bacteria</taxon>
        <taxon>Bacillati</taxon>
        <taxon>Bacillota</taxon>
        <taxon>Bacilli</taxon>
        <taxon>Bacillales</taxon>
        <taxon>Alicyclobacillaceae</taxon>
        <taxon>Collibacillus</taxon>
    </lineage>
</organism>
<evidence type="ECO:0000256" key="11">
    <source>
        <dbReference type="RuleBase" id="RU004181"/>
    </source>
</evidence>
<dbReference type="GO" id="GO:0006508">
    <property type="term" value="P:proteolysis"/>
    <property type="evidence" value="ECO:0007669"/>
    <property type="project" value="UniProtKB-KW"/>
</dbReference>
<reference evidence="12" key="1">
    <citation type="journal article" date="2023" name="Int. J. Syst. Evol. Microbiol.">
        <title>Collibacillus ludicampi gen. nov., sp. nov., a new soil bacterium of the family Alicyclobacillaceae.</title>
        <authorList>
            <person name="Jojima T."/>
            <person name="Ioku Y."/>
            <person name="Fukuta Y."/>
            <person name="Shirasaka N."/>
            <person name="Matsumura Y."/>
            <person name="Mori M."/>
        </authorList>
    </citation>
    <scope>NUCLEOTIDE SEQUENCE</scope>
    <source>
        <strain evidence="12">TP075</strain>
    </source>
</reference>
<dbReference type="NCBIfam" id="TIGR00077">
    <property type="entry name" value="lspA"/>
    <property type="match status" value="1"/>
</dbReference>
<dbReference type="EC" id="3.4.23.36" evidence="9"/>
<dbReference type="Pfam" id="PF01252">
    <property type="entry name" value="Peptidase_A8"/>
    <property type="match status" value="1"/>
</dbReference>
<protein>
    <recommendedName>
        <fullName evidence="9">Lipoprotein signal peptidase</fullName>
        <ecNumber evidence="9">3.4.23.36</ecNumber>
    </recommendedName>
    <alternativeName>
        <fullName evidence="9">Prolipoprotein signal peptidase</fullName>
    </alternativeName>
    <alternativeName>
        <fullName evidence="9">Signal peptidase II</fullName>
        <shortName evidence="9">SPase II</shortName>
    </alternativeName>
</protein>
<keyword evidence="7 9" id="KW-1133">Transmembrane helix</keyword>
<dbReference type="HAMAP" id="MF_00161">
    <property type="entry name" value="LspA"/>
    <property type="match status" value="1"/>
</dbReference>
<keyword evidence="8 9" id="KW-0472">Membrane</keyword>
<evidence type="ECO:0000256" key="2">
    <source>
        <dbReference type="ARBA" id="ARBA00022475"/>
    </source>
</evidence>
<evidence type="ECO:0000256" key="7">
    <source>
        <dbReference type="ARBA" id="ARBA00022989"/>
    </source>
</evidence>
<comment type="caution">
    <text evidence="12">The sequence shown here is derived from an EMBL/GenBank/DDBJ whole genome shotgun (WGS) entry which is preliminary data.</text>
</comment>
<evidence type="ECO:0000256" key="1">
    <source>
        <dbReference type="ARBA" id="ARBA00006139"/>
    </source>
</evidence>
<keyword evidence="13" id="KW-1185">Reference proteome</keyword>
<comment type="similarity">
    <text evidence="1 9 11">Belongs to the peptidase A8 family.</text>
</comment>
<evidence type="ECO:0000256" key="8">
    <source>
        <dbReference type="ARBA" id="ARBA00023136"/>
    </source>
</evidence>
<dbReference type="PANTHER" id="PTHR33695">
    <property type="entry name" value="LIPOPROTEIN SIGNAL PEPTIDASE"/>
    <property type="match status" value="1"/>
</dbReference>
<feature type="active site" evidence="9">
    <location>
        <position position="126"/>
    </location>
</feature>
<feature type="active site" evidence="9">
    <location>
        <position position="110"/>
    </location>
</feature>
<keyword evidence="4 9" id="KW-0812">Transmembrane</keyword>
<dbReference type="InterPro" id="IPR001872">
    <property type="entry name" value="Peptidase_A8"/>
</dbReference>
<dbReference type="PROSITE" id="PS00855">
    <property type="entry name" value="SPASE_II"/>
    <property type="match status" value="1"/>
</dbReference>
<keyword evidence="2 9" id="KW-1003">Cell membrane</keyword>
<comment type="subcellular location">
    <subcellularLocation>
        <location evidence="9">Cell membrane</location>
        <topology evidence="9">Multi-pass membrane protein</topology>
    </subcellularLocation>
</comment>
<evidence type="ECO:0000313" key="12">
    <source>
        <dbReference type="EMBL" id="GIM47499.1"/>
    </source>
</evidence>